<name>A0A2S3WBC4_PSEPU</name>
<evidence type="ECO:0000313" key="1">
    <source>
        <dbReference type="EMBL" id="POF88234.1"/>
    </source>
</evidence>
<comment type="caution">
    <text evidence="1">The sequence shown here is derived from an EMBL/GenBank/DDBJ whole genome shotgun (WGS) entry which is preliminary data.</text>
</comment>
<evidence type="ECO:0000313" key="2">
    <source>
        <dbReference type="Proteomes" id="UP000237194"/>
    </source>
</evidence>
<dbReference type="RefSeq" id="WP_103436440.1">
    <property type="nucleotide sequence ID" value="NZ_MIND01000018.1"/>
</dbReference>
<dbReference type="Proteomes" id="UP000237194">
    <property type="component" value="Unassembled WGS sequence"/>
</dbReference>
<gene>
    <name evidence="1" type="ORF">BGP80_09740</name>
</gene>
<organism evidence="1 2">
    <name type="scientific">Pseudomonas putida</name>
    <name type="common">Arthrobacter siderocapsulatus</name>
    <dbReference type="NCBI Taxonomy" id="303"/>
    <lineage>
        <taxon>Bacteria</taxon>
        <taxon>Pseudomonadati</taxon>
        <taxon>Pseudomonadota</taxon>
        <taxon>Gammaproteobacteria</taxon>
        <taxon>Pseudomonadales</taxon>
        <taxon>Pseudomonadaceae</taxon>
        <taxon>Pseudomonas</taxon>
    </lineage>
</organism>
<protein>
    <submittedName>
        <fullName evidence="1">Uncharacterized protein</fullName>
    </submittedName>
</protein>
<sequence>MKRTIDGLVEAGEPLILEAIAALRRYHEAQDDNEPPDQVERLRLIAESACEAVTDFQLYAFDRKPLTRH</sequence>
<reference evidence="1 2" key="1">
    <citation type="submission" date="2016-08" db="EMBL/GenBank/DDBJ databases">
        <authorList>
            <person name="Seilhamer J.J."/>
        </authorList>
    </citation>
    <scope>NUCLEOTIDE SEQUENCE [LARGE SCALE GENOMIC DNA]</scope>
    <source>
        <strain evidence="1 2">KT-27</strain>
    </source>
</reference>
<dbReference type="EMBL" id="MIND01000018">
    <property type="protein sequence ID" value="POF88234.1"/>
    <property type="molecule type" value="Genomic_DNA"/>
</dbReference>
<reference evidence="1 2" key="2">
    <citation type="submission" date="2018-03" db="EMBL/GenBank/DDBJ databases">
        <title>Draft genome of Pseudomonas putida strain KT-27.</title>
        <authorList>
            <person name="Yoshizawa S."/>
            <person name="Khan N.H."/>
            <person name="Nishimura M."/>
            <person name="Chiura H.X."/>
            <person name="Ogura Y."/>
            <person name="Hayashi T."/>
            <person name="Kogure K."/>
        </authorList>
    </citation>
    <scope>NUCLEOTIDE SEQUENCE [LARGE SCALE GENOMIC DNA]</scope>
    <source>
        <strain evidence="1 2">KT-27</strain>
    </source>
</reference>
<dbReference type="AlphaFoldDB" id="A0A2S3WBC4"/>
<proteinExistence type="predicted"/>
<accession>A0A2S3WBC4</accession>